<sequence length="424" mass="45311">MRLKILIAVVVPPHMSVSGAVRAAEQLAAALAAQGEVSVTVASMLGTPRDMKTTAIRHPVEVRLPAALLMSSRLPNRVRTLFYRSDIDRIVRTGGWDLVHIHNPTPGLEMRRIARACRLAGVPYAISTHGFNEVANGHAVYGFGAAKRILWNLLAYRPVAEAVAGASAIMALSPADHAIVRAMGFRGPNLFTVPNGVNTPPPPEPVADAGLLRRYGISAERELGRITCMFLANHTPNKGLPVLLQAFAALRQPYLLIVGGERRADVDYDAIPTADADRRIVVTGRLSDAEVSALMRRSDLFVFPTLADTLPLVVFEAMAHGLPVLASAVGGIPYQIDGDCGALVPPNDPMGLAAEINRLASDPARLRAMGLNARLRAATLAAWPAVARQTADIYRRIVVGANRTPAPVVSAEPVVTRAANRRNA</sequence>
<dbReference type="EMBL" id="CP000463">
    <property type="protein sequence ID" value="ABJ07439.1"/>
    <property type="molecule type" value="Genomic_DNA"/>
</dbReference>
<reference evidence="3" key="1">
    <citation type="submission" date="2006-09" db="EMBL/GenBank/DDBJ databases">
        <title>Complete sequence of Rhodopseudomonas palustris BisA53.</title>
        <authorList>
            <consortium name="US DOE Joint Genome Institute"/>
            <person name="Copeland A."/>
            <person name="Lucas S."/>
            <person name="Lapidus A."/>
            <person name="Barry K."/>
            <person name="Detter J.C."/>
            <person name="Glavina del Rio T."/>
            <person name="Hammon N."/>
            <person name="Israni S."/>
            <person name="Dalin E."/>
            <person name="Tice H."/>
            <person name="Pitluck S."/>
            <person name="Chain P."/>
            <person name="Malfatti S."/>
            <person name="Shin M."/>
            <person name="Vergez L."/>
            <person name="Schmutz J."/>
            <person name="Larimer F."/>
            <person name="Land M."/>
            <person name="Hauser L."/>
            <person name="Pelletier D.A."/>
            <person name="Kyrpides N."/>
            <person name="Kim E."/>
            <person name="Harwood C.S."/>
            <person name="Oda Y."/>
            <person name="Richardson P."/>
        </authorList>
    </citation>
    <scope>NUCLEOTIDE SEQUENCE [LARGE SCALE GENOMIC DNA]</scope>
    <source>
        <strain evidence="3">BisA53</strain>
    </source>
</reference>
<evidence type="ECO:0000259" key="2">
    <source>
        <dbReference type="Pfam" id="PF13439"/>
    </source>
</evidence>
<dbReference type="Pfam" id="PF13439">
    <property type="entry name" value="Glyco_transf_4"/>
    <property type="match status" value="1"/>
</dbReference>
<proteinExistence type="predicted"/>
<dbReference type="eggNOG" id="COG0438">
    <property type="taxonomic scope" value="Bacteria"/>
</dbReference>
<feature type="chain" id="PRO_5004165694" evidence="1">
    <location>
        <begin position="24"/>
        <end position="424"/>
    </location>
</feature>
<dbReference type="Pfam" id="PF13692">
    <property type="entry name" value="Glyco_trans_1_4"/>
    <property type="match status" value="1"/>
</dbReference>
<dbReference type="STRING" id="316055.RPE_3509"/>
<dbReference type="Gene3D" id="3.40.50.2000">
    <property type="entry name" value="Glycogen Phosphorylase B"/>
    <property type="match status" value="2"/>
</dbReference>
<dbReference type="OrthoDB" id="9790710at2"/>
<accession>Q07KU5</accession>
<feature type="domain" description="Glycosyltransferase subfamily 4-like N-terminal" evidence="2">
    <location>
        <begin position="17"/>
        <end position="199"/>
    </location>
</feature>
<keyword evidence="1" id="KW-0732">Signal</keyword>
<dbReference type="InterPro" id="IPR050194">
    <property type="entry name" value="Glycosyltransferase_grp1"/>
</dbReference>
<dbReference type="CDD" id="cd03801">
    <property type="entry name" value="GT4_PimA-like"/>
    <property type="match status" value="1"/>
</dbReference>
<dbReference type="SUPFAM" id="SSF53756">
    <property type="entry name" value="UDP-Glycosyltransferase/glycogen phosphorylase"/>
    <property type="match status" value="1"/>
</dbReference>
<dbReference type="AlphaFoldDB" id="Q07KU5"/>
<dbReference type="CAZy" id="GT4">
    <property type="family name" value="Glycosyltransferase Family 4"/>
</dbReference>
<feature type="signal peptide" evidence="1">
    <location>
        <begin position="1"/>
        <end position="23"/>
    </location>
</feature>
<dbReference type="HOGENOM" id="CLU_663334_0_0_5"/>
<dbReference type="KEGG" id="rpe:RPE_3509"/>
<dbReference type="PANTHER" id="PTHR45947">
    <property type="entry name" value="SULFOQUINOVOSYL TRANSFERASE SQD2"/>
    <property type="match status" value="1"/>
</dbReference>
<evidence type="ECO:0000256" key="1">
    <source>
        <dbReference type="SAM" id="SignalP"/>
    </source>
</evidence>
<dbReference type="InterPro" id="IPR028098">
    <property type="entry name" value="Glyco_trans_4-like_N"/>
</dbReference>
<protein>
    <submittedName>
        <fullName evidence="3">Glycosyl transferase, group 1</fullName>
    </submittedName>
</protein>
<dbReference type="GO" id="GO:0016758">
    <property type="term" value="F:hexosyltransferase activity"/>
    <property type="evidence" value="ECO:0007669"/>
    <property type="project" value="TreeGrafter"/>
</dbReference>
<dbReference type="PANTHER" id="PTHR45947:SF3">
    <property type="entry name" value="SULFOQUINOVOSYL TRANSFERASE SQD2"/>
    <property type="match status" value="1"/>
</dbReference>
<organism evidence="3">
    <name type="scientific">Rhodopseudomonas palustris (strain BisA53)</name>
    <dbReference type="NCBI Taxonomy" id="316055"/>
    <lineage>
        <taxon>Bacteria</taxon>
        <taxon>Pseudomonadati</taxon>
        <taxon>Pseudomonadota</taxon>
        <taxon>Alphaproteobacteria</taxon>
        <taxon>Hyphomicrobiales</taxon>
        <taxon>Nitrobacteraceae</taxon>
        <taxon>Rhodopseudomonas</taxon>
    </lineage>
</organism>
<keyword evidence="3" id="KW-0808">Transferase</keyword>
<evidence type="ECO:0000313" key="3">
    <source>
        <dbReference type="EMBL" id="ABJ07439.1"/>
    </source>
</evidence>
<name>Q07KU5_RHOP5</name>
<gene>
    <name evidence="3" type="ordered locus">RPE_3509</name>
</gene>